<dbReference type="Proteomes" id="UP001160148">
    <property type="component" value="Unassembled WGS sequence"/>
</dbReference>
<evidence type="ECO:0000313" key="1">
    <source>
        <dbReference type="EMBL" id="CAI6368884.1"/>
    </source>
</evidence>
<organism evidence="1 2">
    <name type="scientific">Macrosiphum euphorbiae</name>
    <name type="common">potato aphid</name>
    <dbReference type="NCBI Taxonomy" id="13131"/>
    <lineage>
        <taxon>Eukaryota</taxon>
        <taxon>Metazoa</taxon>
        <taxon>Ecdysozoa</taxon>
        <taxon>Arthropoda</taxon>
        <taxon>Hexapoda</taxon>
        <taxon>Insecta</taxon>
        <taxon>Pterygota</taxon>
        <taxon>Neoptera</taxon>
        <taxon>Paraneoptera</taxon>
        <taxon>Hemiptera</taxon>
        <taxon>Sternorrhyncha</taxon>
        <taxon>Aphidomorpha</taxon>
        <taxon>Aphidoidea</taxon>
        <taxon>Aphididae</taxon>
        <taxon>Macrosiphini</taxon>
        <taxon>Macrosiphum</taxon>
    </lineage>
</organism>
<name>A0AAV0XJS4_9HEMI</name>
<keyword evidence="2" id="KW-1185">Reference proteome</keyword>
<accession>A0AAV0XJS4</accession>
<comment type="caution">
    <text evidence="1">The sequence shown here is derived from an EMBL/GenBank/DDBJ whole genome shotgun (WGS) entry which is preliminary data.</text>
</comment>
<dbReference type="AlphaFoldDB" id="A0AAV0XJS4"/>
<dbReference type="EMBL" id="CARXXK010000005">
    <property type="protein sequence ID" value="CAI6368884.1"/>
    <property type="molecule type" value="Genomic_DNA"/>
</dbReference>
<protein>
    <submittedName>
        <fullName evidence="1">Uncharacterized protein</fullName>
    </submittedName>
</protein>
<reference evidence="1 2" key="1">
    <citation type="submission" date="2023-01" db="EMBL/GenBank/DDBJ databases">
        <authorList>
            <person name="Whitehead M."/>
        </authorList>
    </citation>
    <scope>NUCLEOTIDE SEQUENCE [LARGE SCALE GENOMIC DNA]</scope>
</reference>
<evidence type="ECO:0000313" key="2">
    <source>
        <dbReference type="Proteomes" id="UP001160148"/>
    </source>
</evidence>
<sequence length="200" mass="22608">MKNWKRQIYKPVTKICLRNVEVGWGRTTYSQSYKPPGPADRNSKPTMATTKCLWPRLDIEHNRMTVHQASFREYSCADRTLPLVQGDHELVSAGSRAPMQKVTSQRHDFVFVAKCLPKAERQRANWPKVTIGTNCGSGACAMTCSTTTADAFGIPLSNGQRPSTSNDWSQDKKLLMAKDTETSTRYKQWMVGAASPRWHR</sequence>
<gene>
    <name evidence="1" type="ORF">MEUPH1_LOCUS23190</name>
</gene>
<proteinExistence type="predicted"/>